<dbReference type="PANTHER" id="PTHR12472">
    <property type="entry name" value="RAB3-GAP REGULATORY DOMAIN"/>
    <property type="match status" value="1"/>
</dbReference>
<evidence type="ECO:0000256" key="1">
    <source>
        <dbReference type="ARBA" id="ARBA00004496"/>
    </source>
</evidence>
<evidence type="ECO:0000259" key="7">
    <source>
        <dbReference type="Pfam" id="PF14656"/>
    </source>
</evidence>
<feature type="domain" description="Rab3GAP regulatory subunit C-terminal" evidence="7">
    <location>
        <begin position="739"/>
        <end position="894"/>
    </location>
</feature>
<evidence type="ECO:0000313" key="9">
    <source>
        <dbReference type="Proteomes" id="UP000694565"/>
    </source>
</evidence>
<keyword evidence="4" id="KW-0963">Cytoplasm</keyword>
<dbReference type="InterPro" id="IPR026059">
    <property type="entry name" value="Rab3GAP2"/>
</dbReference>
<proteinExistence type="inferred from homology"/>
<organism evidence="8 9">
    <name type="scientific">Cyclopterus lumpus</name>
    <name type="common">Lumpsucker</name>
    <dbReference type="NCBI Taxonomy" id="8103"/>
    <lineage>
        <taxon>Eukaryota</taxon>
        <taxon>Metazoa</taxon>
        <taxon>Chordata</taxon>
        <taxon>Craniata</taxon>
        <taxon>Vertebrata</taxon>
        <taxon>Euteleostomi</taxon>
        <taxon>Actinopterygii</taxon>
        <taxon>Neopterygii</taxon>
        <taxon>Teleostei</taxon>
        <taxon>Neoteleostei</taxon>
        <taxon>Acanthomorphata</taxon>
        <taxon>Eupercaria</taxon>
        <taxon>Perciformes</taxon>
        <taxon>Cottioidei</taxon>
        <taxon>Cottales</taxon>
        <taxon>Cyclopteridae</taxon>
        <taxon>Cyclopterus</taxon>
    </lineage>
</organism>
<dbReference type="Pfam" id="PF14655">
    <property type="entry name" value="RAB3GAP2_N"/>
    <property type="match status" value="1"/>
</dbReference>
<dbReference type="InterPro" id="IPR032839">
    <property type="entry name" value="RAB3GAP_N"/>
</dbReference>
<reference evidence="8" key="2">
    <citation type="submission" date="2025-09" db="UniProtKB">
        <authorList>
            <consortium name="Ensembl"/>
        </authorList>
    </citation>
    <scope>IDENTIFICATION</scope>
</reference>
<dbReference type="GO" id="GO:0005737">
    <property type="term" value="C:cytoplasm"/>
    <property type="evidence" value="ECO:0007669"/>
    <property type="project" value="UniProtKB-SubCell"/>
</dbReference>
<dbReference type="Proteomes" id="UP000694565">
    <property type="component" value="Unplaced"/>
</dbReference>
<reference evidence="8" key="1">
    <citation type="submission" date="2025-08" db="UniProtKB">
        <authorList>
            <consortium name="Ensembl"/>
        </authorList>
    </citation>
    <scope>IDENTIFICATION</scope>
</reference>
<keyword evidence="9" id="KW-1185">Reference proteome</keyword>
<evidence type="ECO:0000259" key="6">
    <source>
        <dbReference type="Pfam" id="PF14655"/>
    </source>
</evidence>
<dbReference type="GO" id="GO:0005096">
    <property type="term" value="F:GTPase activator activity"/>
    <property type="evidence" value="ECO:0007669"/>
    <property type="project" value="UniProtKB-KW"/>
</dbReference>
<dbReference type="Pfam" id="PF14656">
    <property type="entry name" value="RAB3GAP2_C"/>
    <property type="match status" value="2"/>
</dbReference>
<keyword evidence="3" id="KW-0343">GTPase activation</keyword>
<sequence length="1287" mass="142000">MSCSLLEFCRLQELKTVRDYLFLSQIPEPAEEKNPTENELSWDSSDWEATWDGGENKDEGASSATTVEEETTGQRAPWLQDCVVSLSPCSDLLVVAREQKAVFLSAKWRTDDSGREEMTLAVSWTGTLSTDEGECVSSSICIPLASQKRSSTGRPDWTCVVVGFTSGYVRFYTENGVLLLAQLLHEDPVLRLKCRTYEIPRHPGVTEQHEELSILYPAALVTIDGFSLFQSLRACRNQVARATAAGSDVIQPPPLAYKKWGLQDMDTIVDHSSVGVMTLCVFDQMKNASILGGFNASVKGSPPAMSRYVTVGGGPYTGFFYAVEGSSQPLLSHVALAVASKLTSALISAASGWLGWNKHKNEEEALQKQRPKVEPVTPLGIRFGLPDSRRHGESICLSPCNTLAGVTDDFGRVTLLDLARGIAVRMWKGYRDAQLGWLQVPEERGDREFSPSASLPRRHALFLVIYAPRRGILEVWGMQQGPRVGAFTVGKHCRLLYAGYRLMGVNSVTSKGWQLHTQQVCLLDPTTGALRTVNIPFHLALSDKKSERAKDMHLIKRLTTILRNILESEAKSVLLDIKHPAIKKQALESLLSNKNAPVSCLTSVTSALNETLKRQGNYCKCKTSRTYHPMVSLSSLQTRRRWMKQDELSRVGPTLQRYAQLTARPSVSFAQDSPDSPLPAQAFLSQMECTDDGGLTVTRGLCSCVSFAGSFMFWGCLCGKSPPHKVCDTLQQAGISPQQLLSLLLSVWLQREKEVLQKPEEAVRNLHTLLIALSNMEGAVEESWDPQSISPWWQQVRCMCIQSHNAAAALLAAFVAHRAAKASTTSRADSKSEWEAVSLELEQWVVCVRQLEDVLVLQTLLLVPPPQGAAGGAAPQCSIKTLLEGGTGKLASFIPRSKQPPLCFPELLVAVCQRFPHSLSPDLLFAHCCWEYVVQWNKDPEEGRYFWLAIEHLKLVSSPHIQLGISAMMWSTFIVKRFSAAAFLTEKVGRVCLCVQDVGMGDKAVTSFLGCCVQLLQILMEVTGDVAPPELSAEEAWCGAEGPASLAELALEQRGVHYPLVQHHCLLASLLHAAMTFSLKVKPLSLFDKNYVFFCFFSSILFHLSHIPAPSQFLLRVLTGWVQALVDPSSSAPPPSSGGPKADWWPSLCLELGSLLQVNPDILRRHIVCELYNQGLDLRAEEVMLEVEDKDVLGSQLLVLTGQRLSYSLLHSQSQTQAAMELLARLPPTLCTWLKAMDPSELRCPLVPLPQTSRLVGRLIEILPENHAQYSLALHLLEAVDALTTED</sequence>
<protein>
    <submittedName>
        <fullName evidence="8">RAB3 GTPase activating protein subunit 2 (non-catalytic)</fullName>
    </submittedName>
</protein>
<evidence type="ECO:0000256" key="5">
    <source>
        <dbReference type="SAM" id="MobiDB-lite"/>
    </source>
</evidence>
<feature type="domain" description="Rab3-GAP regulatory subunit N-terminal" evidence="6">
    <location>
        <begin position="78"/>
        <end position="496"/>
    </location>
</feature>
<dbReference type="PANTHER" id="PTHR12472:SF0">
    <property type="entry name" value="RAB3 GTPASE-ACTIVATING PROTEIN NON-CATALYTIC SUBUNIT"/>
    <property type="match status" value="1"/>
</dbReference>
<feature type="region of interest" description="Disordered" evidence="5">
    <location>
        <begin position="30"/>
        <end position="73"/>
    </location>
</feature>
<feature type="domain" description="Rab3GAP regulatory subunit C-terminal" evidence="7">
    <location>
        <begin position="904"/>
        <end position="1264"/>
    </location>
</feature>
<dbReference type="InterPro" id="IPR029257">
    <property type="entry name" value="RAB3GAP2_C"/>
</dbReference>
<evidence type="ECO:0000256" key="3">
    <source>
        <dbReference type="ARBA" id="ARBA00022468"/>
    </source>
</evidence>
<evidence type="ECO:0000256" key="4">
    <source>
        <dbReference type="ARBA" id="ARBA00022490"/>
    </source>
</evidence>
<comment type="similarity">
    <text evidence="2">Belongs to the Rab3-GAP regulatory subunit family.</text>
</comment>
<dbReference type="GeneTree" id="ENSGT00390000005794"/>
<dbReference type="Ensembl" id="ENSCLMT00005018292.1">
    <property type="protein sequence ID" value="ENSCLMP00005017287.1"/>
    <property type="gene ID" value="ENSCLMG00005005074.1"/>
</dbReference>
<evidence type="ECO:0000256" key="2">
    <source>
        <dbReference type="ARBA" id="ARBA00008153"/>
    </source>
</evidence>
<accession>A0A8C2XDF4</accession>
<evidence type="ECO:0000313" key="8">
    <source>
        <dbReference type="Ensembl" id="ENSCLMP00005017287.1"/>
    </source>
</evidence>
<comment type="subcellular location">
    <subcellularLocation>
        <location evidence="1">Cytoplasm</location>
    </subcellularLocation>
</comment>
<name>A0A8C2XDF4_CYCLU</name>